<dbReference type="InterPro" id="IPR052059">
    <property type="entry name" value="CR_Ser/Thr_kinase"/>
</dbReference>
<dbReference type="CDD" id="cd14066">
    <property type="entry name" value="STKc_IRAK"/>
    <property type="match status" value="1"/>
</dbReference>
<comment type="caution">
    <text evidence="15">The sequence shown here is derived from an EMBL/GenBank/DDBJ whole genome shotgun (WGS) entry which is preliminary data.</text>
</comment>
<dbReference type="PANTHER" id="PTHR47973">
    <property type="entry name" value="CYSTEINE-RICH RECEPTOR-LIKE PROTEIN KINASE 3"/>
    <property type="match status" value="1"/>
</dbReference>
<comment type="subcellular location">
    <subcellularLocation>
        <location evidence="1">Membrane</location>
        <topology evidence="1">Single-pass type I membrane protein</topology>
    </subcellularLocation>
</comment>
<evidence type="ECO:0000256" key="2">
    <source>
        <dbReference type="ARBA" id="ARBA00022527"/>
    </source>
</evidence>
<evidence type="ECO:0000256" key="10">
    <source>
        <dbReference type="ARBA" id="ARBA00023136"/>
    </source>
</evidence>
<dbReference type="InterPro" id="IPR001245">
    <property type="entry name" value="Ser-Thr/Tyr_kinase_cat_dom"/>
</dbReference>
<feature type="transmembrane region" description="Helical" evidence="13">
    <location>
        <begin position="126"/>
        <end position="150"/>
    </location>
</feature>
<dbReference type="Pfam" id="PF07714">
    <property type="entry name" value="PK_Tyr_Ser-Thr"/>
    <property type="match status" value="1"/>
</dbReference>
<keyword evidence="6 12" id="KW-0547">Nucleotide-binding</keyword>
<dbReference type="AlphaFoldDB" id="A0A8T0JC33"/>
<evidence type="ECO:0000256" key="8">
    <source>
        <dbReference type="ARBA" id="ARBA00022840"/>
    </source>
</evidence>
<dbReference type="InterPro" id="IPR008271">
    <property type="entry name" value="Ser/Thr_kinase_AS"/>
</dbReference>
<dbReference type="GO" id="GO:0016020">
    <property type="term" value="C:membrane"/>
    <property type="evidence" value="ECO:0007669"/>
    <property type="project" value="UniProtKB-SubCell"/>
</dbReference>
<dbReference type="EMBL" id="CM026421">
    <property type="protein sequence ID" value="KAG0592866.1"/>
    <property type="molecule type" value="Genomic_DNA"/>
</dbReference>
<evidence type="ECO:0000256" key="12">
    <source>
        <dbReference type="PROSITE-ProRule" id="PRU10141"/>
    </source>
</evidence>
<reference evidence="15" key="1">
    <citation type="submission" date="2020-06" db="EMBL/GenBank/DDBJ databases">
        <title>WGS assembly of Ceratodon purpureus strain R40.</title>
        <authorList>
            <person name="Carey S.B."/>
            <person name="Jenkins J."/>
            <person name="Shu S."/>
            <person name="Lovell J.T."/>
            <person name="Sreedasyam A."/>
            <person name="Maumus F."/>
            <person name="Tiley G.P."/>
            <person name="Fernandez-Pozo N."/>
            <person name="Barry K."/>
            <person name="Chen C."/>
            <person name="Wang M."/>
            <person name="Lipzen A."/>
            <person name="Daum C."/>
            <person name="Saski C.A."/>
            <person name="Payton A.C."/>
            <person name="Mcbreen J.C."/>
            <person name="Conrad R.E."/>
            <person name="Kollar L.M."/>
            <person name="Olsson S."/>
            <person name="Huttunen S."/>
            <person name="Landis J.B."/>
            <person name="Wickett N.J."/>
            <person name="Johnson M.G."/>
            <person name="Rensing S.A."/>
            <person name="Grimwood J."/>
            <person name="Schmutz J."/>
            <person name="Mcdaniel S.F."/>
        </authorList>
    </citation>
    <scope>NUCLEOTIDE SEQUENCE</scope>
    <source>
        <strain evidence="15">R40</strain>
    </source>
</reference>
<dbReference type="InterPro" id="IPR011009">
    <property type="entry name" value="Kinase-like_dom_sf"/>
</dbReference>
<keyword evidence="3" id="KW-0808">Transferase</keyword>
<sequence length="531" mass="59202">MRNNSFGGALRYINSTLLNSPKIQLVYFDSNGLSGTLTLPTIAFENSSLNTLSLTDNNLTNIVYPSGNTDSTLSRSHLQIASILFLGGNPVCNTSDQMDPIPVICRYNRASEVNIKDKRESNIRNIIILAAAIPATILLIVIFILAYVFLENRRKHRYLLLGIQEKFAEHELKPTLFTYSELQKATRDFHADMRLGEGAFGAVYKGQLPDGTEVAVKQLFNTTQQSMDEFLNEVVLLTGIKHRNLVKLKGCCLRGDRRLLVYEYVENSDLADVLFGHTGENGSQPSLSWPQRFNICLGVAQGLHYLHALVDPKIIHRDIKASNILLDTKLEAKIADFGMALLFPSDMSHVMTVHIAGTKGYLAPEYASLGQLSEKADVWSYGVLLLEVVAGRSNIDGTLEPDKMYLASWAWNMHEEGRITDLVDARLVLRSDEELRQAHRFIQVALSCLQIVAERRPTMAQVVTMLQNYDTDTPLVIGNYPFSERASSQQSISQITVPESGDDTWLRSGAESSTTPLYTSGSIEITRLRAR</sequence>
<dbReference type="Gene3D" id="3.30.200.20">
    <property type="entry name" value="Phosphorylase Kinase, domain 1"/>
    <property type="match status" value="1"/>
</dbReference>
<keyword evidence="8 12" id="KW-0067">ATP-binding</keyword>
<evidence type="ECO:0000256" key="5">
    <source>
        <dbReference type="ARBA" id="ARBA00022729"/>
    </source>
</evidence>
<dbReference type="InterPro" id="IPR017441">
    <property type="entry name" value="Protein_kinase_ATP_BS"/>
</dbReference>
<gene>
    <name evidence="15" type="ORF">KC19_1G286200</name>
</gene>
<protein>
    <recommendedName>
        <fullName evidence="14">Protein kinase domain-containing protein</fullName>
    </recommendedName>
</protein>
<dbReference type="PROSITE" id="PS00108">
    <property type="entry name" value="PROTEIN_KINASE_ST"/>
    <property type="match status" value="1"/>
</dbReference>
<name>A0A8T0JC33_CERPU</name>
<dbReference type="GO" id="GO:0004674">
    <property type="term" value="F:protein serine/threonine kinase activity"/>
    <property type="evidence" value="ECO:0007669"/>
    <property type="project" value="UniProtKB-KW"/>
</dbReference>
<evidence type="ECO:0000256" key="7">
    <source>
        <dbReference type="ARBA" id="ARBA00022777"/>
    </source>
</evidence>
<keyword evidence="2" id="KW-0723">Serine/threonine-protein kinase</keyword>
<evidence type="ECO:0000313" key="16">
    <source>
        <dbReference type="Proteomes" id="UP000822688"/>
    </source>
</evidence>
<feature type="binding site" evidence="12">
    <location>
        <position position="217"/>
    </location>
    <ligand>
        <name>ATP</name>
        <dbReference type="ChEBI" id="CHEBI:30616"/>
    </ligand>
</feature>
<evidence type="ECO:0000256" key="9">
    <source>
        <dbReference type="ARBA" id="ARBA00022989"/>
    </source>
</evidence>
<accession>A0A8T0JC33</accession>
<dbReference type="SMART" id="SM00220">
    <property type="entry name" value="S_TKc"/>
    <property type="match status" value="1"/>
</dbReference>
<evidence type="ECO:0000256" key="6">
    <source>
        <dbReference type="ARBA" id="ARBA00022741"/>
    </source>
</evidence>
<keyword evidence="4 13" id="KW-0812">Transmembrane</keyword>
<evidence type="ECO:0000256" key="13">
    <source>
        <dbReference type="SAM" id="Phobius"/>
    </source>
</evidence>
<keyword evidence="10 13" id="KW-0472">Membrane</keyword>
<evidence type="ECO:0000259" key="14">
    <source>
        <dbReference type="PROSITE" id="PS50011"/>
    </source>
</evidence>
<keyword evidence="5" id="KW-0732">Signal</keyword>
<dbReference type="SUPFAM" id="SSF56112">
    <property type="entry name" value="Protein kinase-like (PK-like)"/>
    <property type="match status" value="1"/>
</dbReference>
<dbReference type="InterPro" id="IPR000719">
    <property type="entry name" value="Prot_kinase_dom"/>
</dbReference>
<evidence type="ECO:0000313" key="15">
    <source>
        <dbReference type="EMBL" id="KAG0592866.1"/>
    </source>
</evidence>
<keyword evidence="9 13" id="KW-1133">Transmembrane helix</keyword>
<evidence type="ECO:0000256" key="1">
    <source>
        <dbReference type="ARBA" id="ARBA00004479"/>
    </source>
</evidence>
<keyword evidence="16" id="KW-1185">Reference proteome</keyword>
<dbReference type="Proteomes" id="UP000822688">
    <property type="component" value="Chromosome 1"/>
</dbReference>
<dbReference type="PROSITE" id="PS50011">
    <property type="entry name" value="PROTEIN_KINASE_DOM"/>
    <property type="match status" value="1"/>
</dbReference>
<dbReference type="FunFam" id="3.30.200.20:FF:000415">
    <property type="entry name" value="receptor-like serine/threonine-protein kinase NCRK"/>
    <property type="match status" value="1"/>
</dbReference>
<dbReference type="PROSITE" id="PS00107">
    <property type="entry name" value="PROTEIN_KINASE_ATP"/>
    <property type="match status" value="1"/>
</dbReference>
<dbReference type="GO" id="GO:0005524">
    <property type="term" value="F:ATP binding"/>
    <property type="evidence" value="ECO:0007669"/>
    <property type="project" value="UniProtKB-UniRule"/>
</dbReference>
<evidence type="ECO:0000256" key="3">
    <source>
        <dbReference type="ARBA" id="ARBA00022679"/>
    </source>
</evidence>
<evidence type="ECO:0000256" key="11">
    <source>
        <dbReference type="ARBA" id="ARBA00023180"/>
    </source>
</evidence>
<proteinExistence type="predicted"/>
<evidence type="ECO:0000256" key="4">
    <source>
        <dbReference type="ARBA" id="ARBA00022692"/>
    </source>
</evidence>
<keyword evidence="7" id="KW-0418">Kinase</keyword>
<organism evidence="15 16">
    <name type="scientific">Ceratodon purpureus</name>
    <name type="common">Fire moss</name>
    <name type="synonym">Dicranum purpureum</name>
    <dbReference type="NCBI Taxonomy" id="3225"/>
    <lineage>
        <taxon>Eukaryota</taxon>
        <taxon>Viridiplantae</taxon>
        <taxon>Streptophyta</taxon>
        <taxon>Embryophyta</taxon>
        <taxon>Bryophyta</taxon>
        <taxon>Bryophytina</taxon>
        <taxon>Bryopsida</taxon>
        <taxon>Dicranidae</taxon>
        <taxon>Pseudoditrichales</taxon>
        <taxon>Ditrichaceae</taxon>
        <taxon>Ceratodon</taxon>
    </lineage>
</organism>
<feature type="domain" description="Protein kinase" evidence="14">
    <location>
        <begin position="189"/>
        <end position="476"/>
    </location>
</feature>
<dbReference type="FunFam" id="1.10.510.10:FF:000590">
    <property type="entry name" value="PR5-like receptor kinase"/>
    <property type="match status" value="1"/>
</dbReference>
<keyword evidence="11" id="KW-0325">Glycoprotein</keyword>
<dbReference type="Gene3D" id="1.10.510.10">
    <property type="entry name" value="Transferase(Phosphotransferase) domain 1"/>
    <property type="match status" value="1"/>
</dbReference>